<feature type="region of interest" description="Disordered" evidence="1">
    <location>
        <begin position="77"/>
        <end position="104"/>
    </location>
</feature>
<feature type="region of interest" description="Disordered" evidence="1">
    <location>
        <begin position="22"/>
        <end position="56"/>
    </location>
</feature>
<protein>
    <submittedName>
        <fullName evidence="2">Uncharacterized protein</fullName>
    </submittedName>
</protein>
<evidence type="ECO:0000313" key="3">
    <source>
        <dbReference type="Proteomes" id="UP000625711"/>
    </source>
</evidence>
<keyword evidence="3" id="KW-1185">Reference proteome</keyword>
<name>A0A834MMK5_RHYFE</name>
<proteinExistence type="predicted"/>
<gene>
    <name evidence="2" type="ORF">GWI33_008366</name>
</gene>
<dbReference type="Proteomes" id="UP000625711">
    <property type="component" value="Unassembled WGS sequence"/>
</dbReference>
<dbReference type="EMBL" id="JAACXV010000039">
    <property type="protein sequence ID" value="KAF7286065.1"/>
    <property type="molecule type" value="Genomic_DNA"/>
</dbReference>
<sequence length="104" mass="11283">MAANYANKAAIGNLHDECAAPFQKRKPVDLDEASHGPGPPPTSVATPAPPSQRCAISWGTGNALRRMLARDRKEWRWTGPDWKGCGRDRSPTQQPMTVTFAVGV</sequence>
<organism evidence="2 3">
    <name type="scientific">Rhynchophorus ferrugineus</name>
    <name type="common">Red palm weevil</name>
    <name type="synonym">Curculio ferrugineus</name>
    <dbReference type="NCBI Taxonomy" id="354439"/>
    <lineage>
        <taxon>Eukaryota</taxon>
        <taxon>Metazoa</taxon>
        <taxon>Ecdysozoa</taxon>
        <taxon>Arthropoda</taxon>
        <taxon>Hexapoda</taxon>
        <taxon>Insecta</taxon>
        <taxon>Pterygota</taxon>
        <taxon>Neoptera</taxon>
        <taxon>Endopterygota</taxon>
        <taxon>Coleoptera</taxon>
        <taxon>Polyphaga</taxon>
        <taxon>Cucujiformia</taxon>
        <taxon>Curculionidae</taxon>
        <taxon>Dryophthorinae</taxon>
        <taxon>Rhynchophorus</taxon>
    </lineage>
</organism>
<feature type="compositionally biased region" description="Pro residues" evidence="1">
    <location>
        <begin position="37"/>
        <end position="50"/>
    </location>
</feature>
<dbReference type="AlphaFoldDB" id="A0A834MMK5"/>
<evidence type="ECO:0000313" key="2">
    <source>
        <dbReference type="EMBL" id="KAF7286065.1"/>
    </source>
</evidence>
<comment type="caution">
    <text evidence="2">The sequence shown here is derived from an EMBL/GenBank/DDBJ whole genome shotgun (WGS) entry which is preliminary data.</text>
</comment>
<evidence type="ECO:0000256" key="1">
    <source>
        <dbReference type="SAM" id="MobiDB-lite"/>
    </source>
</evidence>
<accession>A0A834MMK5</accession>
<reference evidence="2" key="1">
    <citation type="submission" date="2020-08" db="EMBL/GenBank/DDBJ databases">
        <title>Genome sequencing and assembly of the red palm weevil Rhynchophorus ferrugineus.</title>
        <authorList>
            <person name="Dias G.B."/>
            <person name="Bergman C.M."/>
            <person name="Manee M."/>
        </authorList>
    </citation>
    <scope>NUCLEOTIDE SEQUENCE</scope>
    <source>
        <strain evidence="2">AA-2017</strain>
        <tissue evidence="2">Whole larva</tissue>
    </source>
</reference>